<dbReference type="RefSeq" id="WP_110834799.1">
    <property type="nucleotide sequence ID" value="NZ_QKLU01000014.1"/>
</dbReference>
<evidence type="ECO:0000313" key="1">
    <source>
        <dbReference type="EMBL" id="PYF68385.1"/>
    </source>
</evidence>
<sequence length="188" mass="21908">MLLKEHKELKEAIIQLPQKEKDKILLRLIAKDKVLTEHLHFNLLEDASDLDQRFGKLKDEIDDAVSLLKDQRKYSSKDTLTMIRKLNGCINHHFKVTKDLNTEIELRIYLLNVVPLTFEEAVFSAGYKFQEKLNTYFLKTTLALFKKIGKLHEDLRYDFKSSFDAILNRIENSKMAAASKELGLPKEL</sequence>
<reference evidence="1 2" key="1">
    <citation type="submission" date="2018-06" db="EMBL/GenBank/DDBJ databases">
        <title>Genomic Encyclopedia of Archaeal and Bacterial Type Strains, Phase II (KMG-II): from individual species to whole genera.</title>
        <authorList>
            <person name="Goeker M."/>
        </authorList>
    </citation>
    <scope>NUCLEOTIDE SEQUENCE [LARGE SCALE GENOMIC DNA]</scope>
    <source>
        <strain evidence="1 2">DSM 27372</strain>
    </source>
</reference>
<dbReference type="OrthoDB" id="1432119at2"/>
<organism evidence="1 2">
    <name type="scientific">Pedobacter nutrimenti</name>
    <dbReference type="NCBI Taxonomy" id="1241337"/>
    <lineage>
        <taxon>Bacteria</taxon>
        <taxon>Pseudomonadati</taxon>
        <taxon>Bacteroidota</taxon>
        <taxon>Sphingobacteriia</taxon>
        <taxon>Sphingobacteriales</taxon>
        <taxon>Sphingobacteriaceae</taxon>
        <taxon>Pedobacter</taxon>
    </lineage>
</organism>
<dbReference type="EMBL" id="QKLU01000014">
    <property type="protein sequence ID" value="PYF68385.1"/>
    <property type="molecule type" value="Genomic_DNA"/>
</dbReference>
<comment type="caution">
    <text evidence="1">The sequence shown here is derived from an EMBL/GenBank/DDBJ whole genome shotgun (WGS) entry which is preliminary data.</text>
</comment>
<gene>
    <name evidence="1" type="ORF">B0O44_11418</name>
</gene>
<protein>
    <submittedName>
        <fullName evidence="1">Uncharacterized protein</fullName>
    </submittedName>
</protein>
<accession>A0A318U5S6</accession>
<proteinExistence type="predicted"/>
<dbReference type="AlphaFoldDB" id="A0A318U5S6"/>
<keyword evidence="2" id="KW-1185">Reference proteome</keyword>
<evidence type="ECO:0000313" key="2">
    <source>
        <dbReference type="Proteomes" id="UP000248198"/>
    </source>
</evidence>
<name>A0A318U5S6_9SPHI</name>
<dbReference type="Proteomes" id="UP000248198">
    <property type="component" value="Unassembled WGS sequence"/>
</dbReference>